<dbReference type="SMART" id="SM00054">
    <property type="entry name" value="EFh"/>
    <property type="match status" value="2"/>
</dbReference>
<evidence type="ECO:0000313" key="18">
    <source>
        <dbReference type="EMBL" id="WEW56342.1"/>
    </source>
</evidence>
<feature type="domain" description="UBA" evidence="15">
    <location>
        <begin position="1243"/>
        <end position="1278"/>
    </location>
</feature>
<evidence type="ECO:0000256" key="5">
    <source>
        <dbReference type="ARBA" id="ARBA00013889"/>
    </source>
</evidence>
<evidence type="ECO:0000256" key="4">
    <source>
        <dbReference type="ARBA" id="ARBA00011159"/>
    </source>
</evidence>
<dbReference type="InterPro" id="IPR018247">
    <property type="entry name" value="EF_Hand_1_Ca_BS"/>
</dbReference>
<keyword evidence="9" id="KW-0106">Calcium</keyword>
<feature type="region of interest" description="Disordered" evidence="14">
    <location>
        <begin position="1144"/>
        <end position="1242"/>
    </location>
</feature>
<proteinExistence type="predicted"/>
<dbReference type="InterPro" id="IPR009060">
    <property type="entry name" value="UBA-like_sf"/>
</dbReference>
<evidence type="ECO:0000256" key="13">
    <source>
        <dbReference type="ARBA" id="ARBA00025194"/>
    </source>
</evidence>
<feature type="region of interest" description="Disordered" evidence="14">
    <location>
        <begin position="661"/>
        <end position="1127"/>
    </location>
</feature>
<feature type="compositionally biased region" description="Polar residues" evidence="14">
    <location>
        <begin position="941"/>
        <end position="951"/>
    </location>
</feature>
<keyword evidence="12" id="KW-0963">Cytoplasm</keyword>
<protein>
    <recommendedName>
        <fullName evidence="6">Actin cytoskeleton-regulatory complex protein END3</fullName>
    </recommendedName>
    <alternativeName>
        <fullName evidence="5">Actin cytoskeleton-regulatory complex protein end3</fullName>
    </alternativeName>
</protein>
<feature type="domain" description="EH" evidence="16">
    <location>
        <begin position="141"/>
        <end position="231"/>
    </location>
</feature>
<dbReference type="GO" id="GO:0016197">
    <property type="term" value="P:endosomal transport"/>
    <property type="evidence" value="ECO:0007669"/>
    <property type="project" value="TreeGrafter"/>
</dbReference>
<feature type="compositionally biased region" description="Polar residues" evidence="14">
    <location>
        <begin position="1220"/>
        <end position="1229"/>
    </location>
</feature>
<dbReference type="PROSITE" id="PS50031">
    <property type="entry name" value="EH"/>
    <property type="match status" value="3"/>
</dbReference>
<evidence type="ECO:0000259" key="17">
    <source>
        <dbReference type="PROSITE" id="PS50222"/>
    </source>
</evidence>
<evidence type="ECO:0000313" key="19">
    <source>
        <dbReference type="Proteomes" id="UP001219355"/>
    </source>
</evidence>
<evidence type="ECO:0000259" key="16">
    <source>
        <dbReference type="PROSITE" id="PS50031"/>
    </source>
</evidence>
<dbReference type="PANTHER" id="PTHR11216">
    <property type="entry name" value="EH DOMAIN"/>
    <property type="match status" value="1"/>
</dbReference>
<feature type="domain" description="EH" evidence="16">
    <location>
        <begin position="291"/>
        <end position="381"/>
    </location>
</feature>
<dbReference type="SMART" id="SM00027">
    <property type="entry name" value="EH"/>
    <property type="match status" value="3"/>
</dbReference>
<feature type="compositionally biased region" description="Polar residues" evidence="14">
    <location>
        <begin position="865"/>
        <end position="883"/>
    </location>
</feature>
<sequence>MAEASHPNLNLTAEEKRVFYQLFQAADKTNLGVVTGEVAVSFFEKTNLPAETLGLIWQIADKQNRGLLTPSGFGIVLRLIGHAQAGRAPTEELAHQPGPLPKFTGITPGVPPTAPPAAPLSTASPPPGPGPTRVPPLNPDDIAKFSALFERSDTQNGLISGETAKQIFERARLPNEVLGRIWNLADTKQRGALDATEFIVAMHLLTATKMGTMRTVPQSLPPGLYDAAARRGSVRTSTGSRPSSDVPPVPAIPKQFTGPAPQRTQSPLNRPPMGPVSAHGTGNDWLITPQEKAHFDSIFNTVDKRKVGYLTGDDAVGFFANAQLPEETLAQIWDLADIDSDGQLNRDEFAVAMYLVRQQRSTREALPQVIQPALIPPSMRPQPALPARAMQAQTTGTRSAAEDLFGLDVFTAPIQTSQSTGGSIPAFQSPSSPTRPPPSATFKPFVPSSSFGQSLTPHPTGLSNMAAQPRSPPQASDDLLGDTDPEESKKLTQETTELANLSNQVSTLSKEMENVQVKRGNAEQDLAQTSRQKQDFEARLSQARAMYEQEVKDFKALEQRLAVSRAETRKLQQDFAMIEGSRQDLQNQFNQVSAALEADQLENANLKEKIRKANAQISQLKPQLEKIRSEARQQKGLAAINKKQLATIEGERDRIQEEIDSAKKEIREPEEQTTSPPPVVSPTASTVSQRTNPFFKRSPSASTERAFSPNHTGSQNAGQNNSQNIFDNMFGPVLSVPSATSPPPPTTFRTETSTPQPQTGDNGKTSMTSGDPTPSASPPSTSVDQIPDSIEPPPPPQSRQITPSALPIEGHTEFQSSSTKTSPSSSRFGGDLQAGPADQPSSKKESSPFGSGENVDPFVGDVNRTKSPTIESSTQKDAPSTIPSAFPALTSPQESGKKDFTFDELFAGRTHERSQSQKALDFEEAFAAMKKDSKKDPSPINGAQTSGNSSEFPPIRELAEDDDDSTDSEAPTGFDDDFTPVSPPRKDASKGIQPFPPSEATPLPGPDAQSSPPDYDRDASKQPPGTAPPGFQGLLPGRGDPTAPGDAPHSVDGATGAPIVGGVAQFPTASSPKAPADFEAAFAGLNLTPAKEAEDDDDDDDDEDDFESPFNKDPSNFDMSFDSSGVSSKPITVAHAANSTFSNNVTNPDFFSFNAPNPHPATAGNQPAFHEPASPPPQPSSHDWDALFSVLDEAKGQGGAGKPDANPSTTVPPTSTEPSQATVPATASAPTKPPGWALSADSGEDDLILQRLTSMGYPRDESLAALEKYDYNLDKVSS</sequence>
<gene>
    <name evidence="18" type="ORF">PRK78_001785</name>
</gene>
<feature type="compositionally biased region" description="Low complexity" evidence="14">
    <location>
        <begin position="747"/>
        <end position="757"/>
    </location>
</feature>
<feature type="region of interest" description="Disordered" evidence="14">
    <location>
        <begin position="229"/>
        <end position="276"/>
    </location>
</feature>
<dbReference type="InterPro" id="IPR015940">
    <property type="entry name" value="UBA"/>
</dbReference>
<evidence type="ECO:0000256" key="11">
    <source>
        <dbReference type="ARBA" id="ARBA00023203"/>
    </source>
</evidence>
<dbReference type="SUPFAM" id="SSF46934">
    <property type="entry name" value="UBA-like"/>
    <property type="match status" value="1"/>
</dbReference>
<feature type="compositionally biased region" description="Polar residues" evidence="14">
    <location>
        <begin position="758"/>
        <end position="771"/>
    </location>
</feature>
<dbReference type="PANTHER" id="PTHR11216:SF170">
    <property type="entry name" value="DYNAMIN ASSOCIATED PROTEIN 160, ISOFORM D"/>
    <property type="match status" value="1"/>
</dbReference>
<evidence type="ECO:0000256" key="3">
    <source>
        <dbReference type="ARBA" id="ARBA00004413"/>
    </source>
</evidence>
<feature type="region of interest" description="Disordered" evidence="14">
    <location>
        <begin position="88"/>
        <end position="136"/>
    </location>
</feature>
<dbReference type="EMBL" id="CP120627">
    <property type="protein sequence ID" value="WEW56342.1"/>
    <property type="molecule type" value="Genomic_DNA"/>
</dbReference>
<dbReference type="GO" id="GO:0005886">
    <property type="term" value="C:plasma membrane"/>
    <property type="evidence" value="ECO:0007669"/>
    <property type="project" value="UniProtKB-SubCell"/>
</dbReference>
<dbReference type="PROSITE" id="PS50030">
    <property type="entry name" value="UBA"/>
    <property type="match status" value="1"/>
</dbReference>
<comment type="subunit">
    <text evidence="4">Component of the PAN1 actin cytoskeleton-regulatory complex.</text>
</comment>
<evidence type="ECO:0000256" key="2">
    <source>
        <dbReference type="ARBA" id="ARBA00004134"/>
    </source>
</evidence>
<evidence type="ECO:0000256" key="8">
    <source>
        <dbReference type="ARBA" id="ARBA00022753"/>
    </source>
</evidence>
<evidence type="ECO:0000256" key="10">
    <source>
        <dbReference type="ARBA" id="ARBA00023054"/>
    </source>
</evidence>
<feature type="compositionally biased region" description="Pro residues" evidence="14">
    <location>
        <begin position="109"/>
        <end position="136"/>
    </location>
</feature>
<feature type="compositionally biased region" description="Pro residues" evidence="14">
    <location>
        <begin position="994"/>
        <end position="1005"/>
    </location>
</feature>
<dbReference type="AlphaFoldDB" id="A0AAF0DDA8"/>
<dbReference type="Pfam" id="PF12763">
    <property type="entry name" value="EH"/>
    <property type="match status" value="3"/>
</dbReference>
<comment type="subcellular location">
    <subcellularLocation>
        <location evidence="3">Cell membrane</location>
        <topology evidence="3">Peripheral membrane protein</topology>
        <orientation evidence="3">Cytoplasmic side</orientation>
    </subcellularLocation>
    <subcellularLocation>
        <location evidence="2">Cytoplasm</location>
        <location evidence="2">Cytoskeleton</location>
        <location evidence="2">Actin patch</location>
    </subcellularLocation>
    <subcellularLocation>
        <location evidence="1">Endosome membrane</location>
        <topology evidence="1">Peripheral membrane protein</topology>
        <orientation evidence="1">Cytoplasmic side</orientation>
    </subcellularLocation>
</comment>
<feature type="domain" description="EF-hand" evidence="17">
    <location>
        <begin position="173"/>
        <end position="208"/>
    </location>
</feature>
<dbReference type="GO" id="GO:0003779">
    <property type="term" value="F:actin binding"/>
    <property type="evidence" value="ECO:0007669"/>
    <property type="project" value="UniProtKB-KW"/>
</dbReference>
<feature type="region of interest" description="Disordered" evidence="14">
    <location>
        <begin position="415"/>
        <end position="504"/>
    </location>
</feature>
<feature type="compositionally biased region" description="Polar residues" evidence="14">
    <location>
        <begin position="415"/>
        <end position="428"/>
    </location>
</feature>
<dbReference type="PROSITE" id="PS50222">
    <property type="entry name" value="EF_HAND_2"/>
    <property type="match status" value="2"/>
</dbReference>
<organism evidence="18 19">
    <name type="scientific">Emydomyces testavorans</name>
    <dbReference type="NCBI Taxonomy" id="2070801"/>
    <lineage>
        <taxon>Eukaryota</taxon>
        <taxon>Fungi</taxon>
        <taxon>Dikarya</taxon>
        <taxon>Ascomycota</taxon>
        <taxon>Pezizomycotina</taxon>
        <taxon>Eurotiomycetes</taxon>
        <taxon>Eurotiomycetidae</taxon>
        <taxon>Onygenales</taxon>
        <taxon>Nannizziopsiaceae</taxon>
        <taxon>Emydomyces</taxon>
    </lineage>
</organism>
<keyword evidence="7" id="KW-0254">Endocytosis</keyword>
<feature type="compositionally biased region" description="Low complexity" evidence="14">
    <location>
        <begin position="230"/>
        <end position="244"/>
    </location>
</feature>
<feature type="compositionally biased region" description="Acidic residues" evidence="14">
    <location>
        <begin position="1093"/>
        <end position="1107"/>
    </location>
</feature>
<dbReference type="InterPro" id="IPR002048">
    <property type="entry name" value="EF_hand_dom"/>
</dbReference>
<feature type="compositionally biased region" description="Polar residues" evidence="14">
    <location>
        <begin position="493"/>
        <end position="504"/>
    </location>
</feature>
<feature type="compositionally biased region" description="Low complexity" evidence="14">
    <location>
        <begin position="772"/>
        <end position="789"/>
    </location>
</feature>
<feature type="compositionally biased region" description="Polar residues" evidence="14">
    <location>
        <begin position="699"/>
        <end position="712"/>
    </location>
</feature>
<feature type="compositionally biased region" description="Low complexity" evidence="14">
    <location>
        <begin position="816"/>
        <end position="826"/>
    </location>
</feature>
<keyword evidence="12" id="KW-0206">Cytoskeleton</keyword>
<keyword evidence="8" id="KW-0967">Endosome</keyword>
<keyword evidence="11" id="KW-0009">Actin-binding</keyword>
<dbReference type="CDD" id="cd14270">
    <property type="entry name" value="UBA"/>
    <property type="match status" value="1"/>
</dbReference>
<dbReference type="Proteomes" id="UP001219355">
    <property type="component" value="Chromosome 1"/>
</dbReference>
<dbReference type="SUPFAM" id="SSF47473">
    <property type="entry name" value="EF-hand"/>
    <property type="match status" value="3"/>
</dbReference>
<evidence type="ECO:0000256" key="7">
    <source>
        <dbReference type="ARBA" id="ARBA00022583"/>
    </source>
</evidence>
<dbReference type="Gene3D" id="1.10.238.10">
    <property type="entry name" value="EF-hand"/>
    <property type="match status" value="3"/>
</dbReference>
<accession>A0AAF0DDA8</accession>
<dbReference type="GO" id="GO:0010008">
    <property type="term" value="C:endosome membrane"/>
    <property type="evidence" value="ECO:0007669"/>
    <property type="project" value="UniProtKB-SubCell"/>
</dbReference>
<dbReference type="PROSITE" id="PS00018">
    <property type="entry name" value="EF_HAND_1"/>
    <property type="match status" value="1"/>
</dbReference>
<feature type="domain" description="EF-hand" evidence="17">
    <location>
        <begin position="324"/>
        <end position="359"/>
    </location>
</feature>
<dbReference type="InterPro" id="IPR000261">
    <property type="entry name" value="EH_dom"/>
</dbReference>
<dbReference type="GO" id="GO:0006897">
    <property type="term" value="P:endocytosis"/>
    <property type="evidence" value="ECO:0007669"/>
    <property type="project" value="UniProtKB-KW"/>
</dbReference>
<keyword evidence="10" id="KW-0175">Coiled coil</keyword>
<feature type="compositionally biased region" description="Polar residues" evidence="14">
    <location>
        <begin position="447"/>
        <end position="466"/>
    </location>
</feature>
<feature type="compositionally biased region" description="Low complexity" evidence="14">
    <location>
        <begin position="1207"/>
        <end position="1219"/>
    </location>
</feature>
<evidence type="ECO:0000256" key="6">
    <source>
        <dbReference type="ARBA" id="ARBA00017312"/>
    </source>
</evidence>
<evidence type="ECO:0000256" key="1">
    <source>
        <dbReference type="ARBA" id="ARBA00004125"/>
    </source>
</evidence>
<comment type="function">
    <text evidence="13">Component of the PAN1 actin cytoskeleton-regulatory complex required for the internalization of endosomes during actin-coupled endocytosis. The complex links the site of endocytosis to the cell membrane-associated actin cytoskeleton. Mediates uptake of external molecules and vacuolar degradation of plasma membrane proteins. Plays a role in the proper organization of the cell membrane-associated actin cytoskeleton and promotes its destabilization.</text>
</comment>
<dbReference type="GO" id="GO:0030479">
    <property type="term" value="C:actin cortical patch"/>
    <property type="evidence" value="ECO:0007669"/>
    <property type="project" value="UniProtKB-SubCell"/>
</dbReference>
<feature type="compositionally biased region" description="Low complexity" evidence="14">
    <location>
        <begin position="713"/>
        <end position="724"/>
    </location>
</feature>
<evidence type="ECO:0000256" key="14">
    <source>
        <dbReference type="SAM" id="MobiDB-lite"/>
    </source>
</evidence>
<dbReference type="InterPro" id="IPR011992">
    <property type="entry name" value="EF-hand-dom_pair"/>
</dbReference>
<evidence type="ECO:0000256" key="9">
    <source>
        <dbReference type="ARBA" id="ARBA00022837"/>
    </source>
</evidence>
<keyword evidence="19" id="KW-1185">Reference proteome</keyword>
<dbReference type="CDD" id="cd00052">
    <property type="entry name" value="EH"/>
    <property type="match status" value="3"/>
</dbReference>
<name>A0AAF0DDA8_9EURO</name>
<reference evidence="18" key="1">
    <citation type="submission" date="2023-03" db="EMBL/GenBank/DDBJ databases">
        <title>Emydomyces testavorans Genome Sequence.</title>
        <authorList>
            <person name="Hoyer L."/>
        </authorList>
    </citation>
    <scope>NUCLEOTIDE SEQUENCE</scope>
    <source>
        <strain evidence="18">16-2883</strain>
    </source>
</reference>
<evidence type="ECO:0000256" key="12">
    <source>
        <dbReference type="ARBA" id="ARBA00023212"/>
    </source>
</evidence>
<feature type="domain" description="EH" evidence="16">
    <location>
        <begin position="15"/>
        <end position="101"/>
    </location>
</feature>
<feature type="compositionally biased region" description="Basic and acidic residues" evidence="14">
    <location>
        <begin position="661"/>
        <end position="670"/>
    </location>
</feature>
<evidence type="ECO:0000259" key="15">
    <source>
        <dbReference type="PROSITE" id="PS50030"/>
    </source>
</evidence>
<feature type="compositionally biased region" description="Polar residues" evidence="14">
    <location>
        <begin position="1113"/>
        <end position="1127"/>
    </location>
</feature>
<dbReference type="GO" id="GO:0005509">
    <property type="term" value="F:calcium ion binding"/>
    <property type="evidence" value="ECO:0007669"/>
    <property type="project" value="InterPro"/>
</dbReference>